<feature type="compositionally biased region" description="Basic and acidic residues" evidence="2">
    <location>
        <begin position="1221"/>
        <end position="1253"/>
    </location>
</feature>
<evidence type="ECO:0000313" key="4">
    <source>
        <dbReference type="Proteomes" id="UP001642484"/>
    </source>
</evidence>
<dbReference type="PANTHER" id="PTHR47938:SF35">
    <property type="entry name" value="PENTATRICOPEPTIDE REPEAT-CONTAINING PROTEIN 4, MITOCHONDRIAL-RELATED"/>
    <property type="match status" value="1"/>
</dbReference>
<sequence>MRAIDLPQQTSSPCPVSKLLSMPRATPEVMSAMERASEWLIAFQCLSEMERQEVQPNTISYNAALSACEKSQEWSWALLLMVSMGTVGIQADVVTVSATLSALEKGSRWRGAHRLLGAMPLQALQPDVICQNAAIRSSTGHLVWSSACDLLRALTRASLQPSRNSFNAVISACASGDEWQLSLCLLEEMRTSVVADAVSFSAAMAALEAQSLWHVALALLAAARSGHGGRMRGRTREELKTLDAVCFNSAVQVCAAARRWAEALELFGDLSQLFGPTKLALDACLDACLEVWPQAFHLLATATSSSTSSCDPHSHVSRHLRLELQPQDEVSYGLLFNALETSGAWEAAIQALHDLTREQVRPNAIMFGRCMSCGGHLTPKHWLNEMIRQGVELHCFAYTACIKSASTWAEAILLYEDLLERDLKPDLVIFSSLVEACEHLGSEPGGCDEEEVFSGNELGGLAGLVRLAGRALASRTGTQGILDPSSELRLQRSPIVAMDEATARAATQRLRRSCVQMKELDAAWELLEVLCASRLRSNAFHLGAMCGAFAQSNAWRLAFGAVQRMETRTVPVDLIASNAALHSLEPRSGASLWRRSLEAARQAELQELTDEISSNCCINHCAKGAQWQRSMQLLLSCLWRRMCVDTFGCSSAIDGLSADGWQRAWSLLRQMPRWNLMPDEFSLASAAQCLSGQWRRALAAGLASSLHRLRRSEVMYGSMIQSCELASLWRRAFALGSGCSVIGMSTALTAGAQAAQWLASLHGFSQMSSGSIQLDEISCGATISACEKGQTWAMALELLSDAFTKQFAQHIVTWNSAVSSCERFSLWFSCLALLSSAKDAGRQADAISRASVASACGKGGRWRWALQEADLSSEGSDGVIYNSLIFACVRGWAPFAALQLCHQQPADAEDDPATYECLLTIYEAMQDSFALLETLHTLRRAARAATRRRCSVQAMDVLAECTAHAFFHEASAYRAALRAACGTLDLPRLVHEAELLCVNKFHQSLKFALKEGSDKKKEWKSLRFHQRVAWRSEWTKKLPKGLPGLPENQRKSKIASSAVYRPPAAEESEEEDPEEDDPVIDRDLGLAVTLKLSLNCLKRTSVDTSKNPVKRWMMRFSRIHEQVPKRVLILAKADLKGESSVEIRTLPGEIIGSVRADMSGQMFDILEAATRMHDLVHPQYDLSFMQFCIGETYVHPNSWTTRADSFFNQPVHVQRANNLVEEQKRRNQELAKQRKELTEKEKALKKQAKEQERSQNQTDKVTVCVWLFCIMDAPAPTLLENIETVPADIMVAAEDLKPDQADEDSTNTGPRCQKCDSPVQADQQVIKHVTKIPHNKVLCRSCHAVQTMMARSLEGLPAGWDQLSEEESISFYKNMLQKKGDGPLRFQLLRAEMKAALIHRSMEETKKGFNGEFHPLGYWEKRGYDTSLIQQRAETMEHPVLGQTYRVDISHVSTDTINQRVEEALQLVDKSVKRKRIPKAKASSKRRNKGEEPQEPAEQVPVDPILLDLVDLESDDEVMVVNGSGMTDKQRLAKEKREQAKVARQAAKDAVRDSKIATNVASKALTCLNPVLDRLQKASKNLTDAVDPMIVDQLKEKVELAEQVVTEAQAILKKVGSGKQAALSEIAITSDKALAAEIKAMNEVLKSINLAKKSSKK</sequence>
<dbReference type="Proteomes" id="UP001642484">
    <property type="component" value="Unassembled WGS sequence"/>
</dbReference>
<evidence type="ECO:0008006" key="5">
    <source>
        <dbReference type="Google" id="ProtNLM"/>
    </source>
</evidence>
<evidence type="ECO:0000256" key="1">
    <source>
        <dbReference type="PROSITE-ProRule" id="PRU00708"/>
    </source>
</evidence>
<gene>
    <name evidence="3" type="ORF">CCMP2556_LOCUS26390</name>
</gene>
<proteinExistence type="predicted"/>
<feature type="region of interest" description="Disordered" evidence="2">
    <location>
        <begin position="1041"/>
        <end position="1078"/>
    </location>
</feature>
<name>A0ABP0MQF9_9DINO</name>
<dbReference type="Pfam" id="PF01535">
    <property type="entry name" value="PPR"/>
    <property type="match status" value="2"/>
</dbReference>
<feature type="region of interest" description="Disordered" evidence="2">
    <location>
        <begin position="1220"/>
        <end position="1254"/>
    </location>
</feature>
<dbReference type="InterPro" id="IPR002885">
    <property type="entry name" value="PPR_rpt"/>
</dbReference>
<dbReference type="InterPro" id="IPR011990">
    <property type="entry name" value="TPR-like_helical_dom_sf"/>
</dbReference>
<keyword evidence="4" id="KW-1185">Reference proteome</keyword>
<evidence type="ECO:0000256" key="2">
    <source>
        <dbReference type="SAM" id="MobiDB-lite"/>
    </source>
</evidence>
<dbReference type="Pfam" id="PF13812">
    <property type="entry name" value="PPR_3"/>
    <property type="match status" value="1"/>
</dbReference>
<dbReference type="PROSITE" id="PS51375">
    <property type="entry name" value="PPR"/>
    <property type="match status" value="1"/>
</dbReference>
<accession>A0ABP0MQF9</accession>
<organism evidence="3 4">
    <name type="scientific">Durusdinium trenchii</name>
    <dbReference type="NCBI Taxonomy" id="1381693"/>
    <lineage>
        <taxon>Eukaryota</taxon>
        <taxon>Sar</taxon>
        <taxon>Alveolata</taxon>
        <taxon>Dinophyceae</taxon>
        <taxon>Suessiales</taxon>
        <taxon>Symbiodiniaceae</taxon>
        <taxon>Durusdinium</taxon>
    </lineage>
</organism>
<comment type="caution">
    <text evidence="3">The sequence shown here is derived from an EMBL/GenBank/DDBJ whole genome shotgun (WGS) entry which is preliminary data.</text>
</comment>
<dbReference type="Gene3D" id="1.25.40.10">
    <property type="entry name" value="Tetratricopeptide repeat domain"/>
    <property type="match status" value="5"/>
</dbReference>
<feature type="compositionally biased region" description="Basic residues" evidence="2">
    <location>
        <begin position="1475"/>
        <end position="1488"/>
    </location>
</feature>
<protein>
    <recommendedName>
        <fullName evidence="5">Pentatricopeptide repeat-containing protein, chloroplastic</fullName>
    </recommendedName>
</protein>
<evidence type="ECO:0000313" key="3">
    <source>
        <dbReference type="EMBL" id="CAK9052269.1"/>
    </source>
</evidence>
<feature type="repeat" description="PPR" evidence="1">
    <location>
        <begin position="328"/>
        <end position="362"/>
    </location>
</feature>
<dbReference type="PANTHER" id="PTHR47938">
    <property type="entry name" value="RESPIRATORY COMPLEX I CHAPERONE (CIA84), PUTATIVE (AFU_ORTHOLOGUE AFUA_2G06020)-RELATED"/>
    <property type="match status" value="1"/>
</dbReference>
<dbReference type="EMBL" id="CAXAMN010018335">
    <property type="protein sequence ID" value="CAK9052269.1"/>
    <property type="molecule type" value="Genomic_DNA"/>
</dbReference>
<reference evidence="3 4" key="1">
    <citation type="submission" date="2024-02" db="EMBL/GenBank/DDBJ databases">
        <authorList>
            <person name="Chen Y."/>
            <person name="Shah S."/>
            <person name="Dougan E. K."/>
            <person name="Thang M."/>
            <person name="Chan C."/>
        </authorList>
    </citation>
    <scope>NUCLEOTIDE SEQUENCE [LARGE SCALE GENOMIC DNA]</scope>
</reference>
<feature type="compositionally biased region" description="Acidic residues" evidence="2">
    <location>
        <begin position="1066"/>
        <end position="1078"/>
    </location>
</feature>
<feature type="region of interest" description="Disordered" evidence="2">
    <location>
        <begin position="1475"/>
        <end position="1501"/>
    </location>
</feature>